<organism evidence="1 2">
    <name type="scientific">Sedimentitalea todarodis</name>
    <dbReference type="NCBI Taxonomy" id="1631240"/>
    <lineage>
        <taxon>Bacteria</taxon>
        <taxon>Pseudomonadati</taxon>
        <taxon>Pseudomonadota</taxon>
        <taxon>Alphaproteobacteria</taxon>
        <taxon>Rhodobacterales</taxon>
        <taxon>Paracoccaceae</taxon>
        <taxon>Sedimentitalea</taxon>
    </lineage>
</organism>
<dbReference type="CDD" id="cd07812">
    <property type="entry name" value="SRPBCC"/>
    <property type="match status" value="1"/>
</dbReference>
<dbReference type="InterPro" id="IPR023393">
    <property type="entry name" value="START-like_dom_sf"/>
</dbReference>
<dbReference type="SUPFAM" id="SSF55961">
    <property type="entry name" value="Bet v1-like"/>
    <property type="match status" value="1"/>
</dbReference>
<gene>
    <name evidence="1" type="ORF">QO231_03215</name>
</gene>
<dbReference type="Proteomes" id="UP001255416">
    <property type="component" value="Unassembled WGS sequence"/>
</dbReference>
<dbReference type="EMBL" id="JASMWN010000002">
    <property type="protein sequence ID" value="MDU9002863.1"/>
    <property type="molecule type" value="Genomic_DNA"/>
</dbReference>
<accession>A0ABU3V9V4</accession>
<dbReference type="RefSeq" id="WP_316773293.1">
    <property type="nucleotide sequence ID" value="NZ_JASMWN010000002.1"/>
</dbReference>
<protein>
    <submittedName>
        <fullName evidence="1">SRPBCC family protein</fullName>
    </submittedName>
</protein>
<keyword evidence="2" id="KW-1185">Reference proteome</keyword>
<proteinExistence type="predicted"/>
<sequence>MQFSSKEDIDAPAAEVFAMLCEFEGFERSAIRRGIEVERLQDSNCPVVGMAWRALFVLRGKPRDAQITLETYDPPNALRFATVSQGLDGFLELELVPLSPRRTRMAVVLNLKPRTLPGRLLIQSLKLAKANLTKRFKLKVADYAKGLEDRHRRLA</sequence>
<reference evidence="2" key="1">
    <citation type="submission" date="2023-05" db="EMBL/GenBank/DDBJ databases">
        <title>Sedimentitalea sp. nov. JM2-8.</title>
        <authorList>
            <person name="Huang J."/>
        </authorList>
    </citation>
    <scope>NUCLEOTIDE SEQUENCE [LARGE SCALE GENOMIC DNA]</scope>
    <source>
        <strain evidence="2">KHS03</strain>
    </source>
</reference>
<dbReference type="Gene3D" id="3.30.530.20">
    <property type="match status" value="1"/>
</dbReference>
<comment type="caution">
    <text evidence="1">The sequence shown here is derived from an EMBL/GenBank/DDBJ whole genome shotgun (WGS) entry which is preliminary data.</text>
</comment>
<name>A0ABU3V9V4_9RHOB</name>
<evidence type="ECO:0000313" key="2">
    <source>
        <dbReference type="Proteomes" id="UP001255416"/>
    </source>
</evidence>
<evidence type="ECO:0000313" key="1">
    <source>
        <dbReference type="EMBL" id="MDU9002863.1"/>
    </source>
</evidence>